<dbReference type="AlphaFoldDB" id="K8F296"/>
<dbReference type="PANTHER" id="PTHR30401">
    <property type="entry name" value="TRNA 2-SELENOURIDINE SYNTHASE"/>
    <property type="match status" value="1"/>
</dbReference>
<dbReference type="KEGG" id="bpg:Bathy03g02320"/>
<keyword evidence="5" id="KW-1185">Reference proteome</keyword>
<dbReference type="eggNOG" id="ENOG502RZ2W">
    <property type="taxonomic scope" value="Eukaryota"/>
</dbReference>
<dbReference type="InterPro" id="IPR001763">
    <property type="entry name" value="Rhodanese-like_dom"/>
</dbReference>
<evidence type="ECO:0000313" key="4">
    <source>
        <dbReference type="EMBL" id="CCO15663.1"/>
    </source>
</evidence>
<dbReference type="GO" id="GO:0002098">
    <property type="term" value="P:tRNA wobble uridine modification"/>
    <property type="evidence" value="ECO:0007669"/>
    <property type="project" value="InterPro"/>
</dbReference>
<dbReference type="GeneID" id="19016769"/>
<sequence>MAPSMTTCSLSSSSSSSSSSWSWRHNRIGNNNNNNNNNGERNRAFLLPWWSRRAATTTTKTTTKTTASSGKEDVLRRDNFTYPPEYLDLGPRIKKALVESNEFDPEMYDLVCDVRSPSEYKDDHVPFAISTPVLSDQQREEIGTMYVQVDPFEAKKLGAKLTSENLSKILEEHFLHLPKTTKVCVYCFRGGERSLSLAHVLSRIGFDVSYVPGGYKKYRETTLKYLKEEAAKFRYHVVAGKTGCAKGKLLDALEKRGAQVIDLERFAEHRGSVLGEDPENGFVGQPSQKMFDSRLAHKMRKFDEKRVIFVEGESSMIGKVQIPTMTWKRMGEGKATILSIPMEHRVKWIRQNYEHFETTEVPRLLEKLQVLEKRVGNERVNQWRSLVAEKKWDQFVEEILVHHYDRAYDQASKRSRPNDFDEESGERKGADQGGADELFLENLEEQTYDKAAEDLMEKYDKVL</sequence>
<dbReference type="STRING" id="41875.K8F296"/>
<dbReference type="PROSITE" id="PS50206">
    <property type="entry name" value="RHODANESE_3"/>
    <property type="match status" value="1"/>
</dbReference>
<evidence type="ECO:0000259" key="3">
    <source>
        <dbReference type="PROSITE" id="PS50206"/>
    </source>
</evidence>
<dbReference type="SMART" id="SM00450">
    <property type="entry name" value="RHOD"/>
    <property type="match status" value="1"/>
</dbReference>
<dbReference type="NCBIfam" id="NF008750">
    <property type="entry name" value="PRK11784.1-2"/>
    <property type="match status" value="1"/>
</dbReference>
<dbReference type="InterPro" id="IPR036873">
    <property type="entry name" value="Rhodanese-like_dom_sf"/>
</dbReference>
<dbReference type="RefSeq" id="XP_007514226.1">
    <property type="nucleotide sequence ID" value="XM_007514164.1"/>
</dbReference>
<dbReference type="NCBIfam" id="TIGR03167">
    <property type="entry name" value="tRNA_sel_U_synt"/>
    <property type="match status" value="1"/>
</dbReference>
<dbReference type="Pfam" id="PF26341">
    <property type="entry name" value="AAA_SelU"/>
    <property type="match status" value="1"/>
</dbReference>
<dbReference type="Pfam" id="PF00581">
    <property type="entry name" value="Rhodanese"/>
    <property type="match status" value="1"/>
</dbReference>
<dbReference type="SUPFAM" id="SSF52821">
    <property type="entry name" value="Rhodanese/Cell cycle control phosphatase"/>
    <property type="match status" value="1"/>
</dbReference>
<dbReference type="InterPro" id="IPR058840">
    <property type="entry name" value="AAA_SelU"/>
</dbReference>
<dbReference type="InterPro" id="IPR017582">
    <property type="entry name" value="SelU"/>
</dbReference>
<feature type="domain" description="Rhodanese" evidence="3">
    <location>
        <begin position="113"/>
        <end position="227"/>
    </location>
</feature>
<gene>
    <name evidence="4" type="ORF">Bathy03g02320</name>
</gene>
<dbReference type="NCBIfam" id="NF008752">
    <property type="entry name" value="PRK11784.1-4"/>
    <property type="match status" value="1"/>
</dbReference>
<feature type="region of interest" description="Disordered" evidence="2">
    <location>
        <begin position="411"/>
        <end position="438"/>
    </location>
</feature>
<proteinExistence type="predicted"/>
<accession>K8F296</accession>
<dbReference type="PANTHER" id="PTHR30401:SF0">
    <property type="entry name" value="TRNA 2-SELENOURIDINE SYNTHASE"/>
    <property type="match status" value="1"/>
</dbReference>
<dbReference type="Proteomes" id="UP000198341">
    <property type="component" value="Chromosome 3"/>
</dbReference>
<name>K8F296_9CHLO</name>
<feature type="compositionally biased region" description="Basic and acidic residues" evidence="2">
    <location>
        <begin position="411"/>
        <end position="430"/>
    </location>
</feature>
<evidence type="ECO:0000256" key="2">
    <source>
        <dbReference type="SAM" id="MobiDB-lite"/>
    </source>
</evidence>
<keyword evidence="1" id="KW-0711">Selenium</keyword>
<reference evidence="4 5" key="1">
    <citation type="submission" date="2011-10" db="EMBL/GenBank/DDBJ databases">
        <authorList>
            <person name="Genoscope - CEA"/>
        </authorList>
    </citation>
    <scope>NUCLEOTIDE SEQUENCE [LARGE SCALE GENOMIC DNA]</scope>
    <source>
        <strain evidence="4 5">RCC 1105</strain>
    </source>
</reference>
<dbReference type="GO" id="GO:0043828">
    <property type="term" value="F:tRNA 2-selenouridine synthase activity"/>
    <property type="evidence" value="ECO:0007669"/>
    <property type="project" value="InterPro"/>
</dbReference>
<feature type="region of interest" description="Disordered" evidence="2">
    <location>
        <begin position="1"/>
        <end position="23"/>
    </location>
</feature>
<dbReference type="OrthoDB" id="566238at2759"/>
<dbReference type="Gene3D" id="3.40.250.10">
    <property type="entry name" value="Rhodanese-like domain"/>
    <property type="match status" value="1"/>
</dbReference>
<evidence type="ECO:0000256" key="1">
    <source>
        <dbReference type="ARBA" id="ARBA00023266"/>
    </source>
</evidence>
<dbReference type="EMBL" id="FO082276">
    <property type="protein sequence ID" value="CCO15663.1"/>
    <property type="molecule type" value="Genomic_DNA"/>
</dbReference>
<feature type="compositionally biased region" description="Low complexity" evidence="2">
    <location>
        <begin position="9"/>
        <end position="23"/>
    </location>
</feature>
<evidence type="ECO:0000313" key="5">
    <source>
        <dbReference type="Proteomes" id="UP000198341"/>
    </source>
</evidence>
<protein>
    <submittedName>
        <fullName evidence="4">tRNA 2-selenouridine synthase</fullName>
    </submittedName>
</protein>
<organism evidence="4 5">
    <name type="scientific">Bathycoccus prasinos</name>
    <dbReference type="NCBI Taxonomy" id="41875"/>
    <lineage>
        <taxon>Eukaryota</taxon>
        <taxon>Viridiplantae</taxon>
        <taxon>Chlorophyta</taxon>
        <taxon>Mamiellophyceae</taxon>
        <taxon>Mamiellales</taxon>
        <taxon>Bathycoccaceae</taxon>
        <taxon>Bathycoccus</taxon>
    </lineage>
</organism>